<protein>
    <submittedName>
        <fullName evidence="1">Uncharacterized protein</fullName>
    </submittedName>
</protein>
<organism evidence="1 2">
    <name type="scientific">Thelephora ganbajun</name>
    <name type="common">Ganba fungus</name>
    <dbReference type="NCBI Taxonomy" id="370292"/>
    <lineage>
        <taxon>Eukaryota</taxon>
        <taxon>Fungi</taxon>
        <taxon>Dikarya</taxon>
        <taxon>Basidiomycota</taxon>
        <taxon>Agaricomycotina</taxon>
        <taxon>Agaricomycetes</taxon>
        <taxon>Thelephorales</taxon>
        <taxon>Thelephoraceae</taxon>
        <taxon>Thelephora</taxon>
    </lineage>
</organism>
<comment type="caution">
    <text evidence="1">The sequence shown here is derived from an EMBL/GenBank/DDBJ whole genome shotgun (WGS) entry which is preliminary data.</text>
</comment>
<keyword evidence="2" id="KW-1185">Reference proteome</keyword>
<reference evidence="1" key="1">
    <citation type="submission" date="2019-10" db="EMBL/GenBank/DDBJ databases">
        <authorList>
            <consortium name="DOE Joint Genome Institute"/>
            <person name="Kuo A."/>
            <person name="Miyauchi S."/>
            <person name="Kiss E."/>
            <person name="Drula E."/>
            <person name="Kohler A."/>
            <person name="Sanchez-Garcia M."/>
            <person name="Andreopoulos B."/>
            <person name="Barry K.W."/>
            <person name="Bonito G."/>
            <person name="Buee M."/>
            <person name="Carver A."/>
            <person name="Chen C."/>
            <person name="Cichocki N."/>
            <person name="Clum A."/>
            <person name="Culley D."/>
            <person name="Crous P.W."/>
            <person name="Fauchery L."/>
            <person name="Girlanda M."/>
            <person name="Hayes R."/>
            <person name="Keri Z."/>
            <person name="Labutti K."/>
            <person name="Lipzen A."/>
            <person name="Lombard V."/>
            <person name="Magnuson J."/>
            <person name="Maillard F."/>
            <person name="Morin E."/>
            <person name="Murat C."/>
            <person name="Nolan M."/>
            <person name="Ohm R."/>
            <person name="Pangilinan J."/>
            <person name="Pereira M."/>
            <person name="Perotto S."/>
            <person name="Peter M."/>
            <person name="Riley R."/>
            <person name="Sitrit Y."/>
            <person name="Stielow B."/>
            <person name="Szollosi G."/>
            <person name="Zifcakova L."/>
            <person name="Stursova M."/>
            <person name="Spatafora J.W."/>
            <person name="Tedersoo L."/>
            <person name="Vaario L.-M."/>
            <person name="Yamada A."/>
            <person name="Yan M."/>
            <person name="Wang P."/>
            <person name="Xu J."/>
            <person name="Bruns T."/>
            <person name="Baldrian P."/>
            <person name="Vilgalys R."/>
            <person name="Henrissat B."/>
            <person name="Grigoriev I.V."/>
            <person name="Hibbett D."/>
            <person name="Nagy L.G."/>
            <person name="Martin F.M."/>
        </authorList>
    </citation>
    <scope>NUCLEOTIDE SEQUENCE</scope>
    <source>
        <strain evidence="1">P2</strain>
    </source>
</reference>
<reference evidence="1" key="2">
    <citation type="journal article" date="2020" name="Nat. Commun.">
        <title>Large-scale genome sequencing of mycorrhizal fungi provides insights into the early evolution of symbiotic traits.</title>
        <authorList>
            <person name="Miyauchi S."/>
            <person name="Kiss E."/>
            <person name="Kuo A."/>
            <person name="Drula E."/>
            <person name="Kohler A."/>
            <person name="Sanchez-Garcia M."/>
            <person name="Morin E."/>
            <person name="Andreopoulos B."/>
            <person name="Barry K.W."/>
            <person name="Bonito G."/>
            <person name="Buee M."/>
            <person name="Carver A."/>
            <person name="Chen C."/>
            <person name="Cichocki N."/>
            <person name="Clum A."/>
            <person name="Culley D."/>
            <person name="Crous P.W."/>
            <person name="Fauchery L."/>
            <person name="Girlanda M."/>
            <person name="Hayes R.D."/>
            <person name="Keri Z."/>
            <person name="LaButti K."/>
            <person name="Lipzen A."/>
            <person name="Lombard V."/>
            <person name="Magnuson J."/>
            <person name="Maillard F."/>
            <person name="Murat C."/>
            <person name="Nolan M."/>
            <person name="Ohm R.A."/>
            <person name="Pangilinan J."/>
            <person name="Pereira M.F."/>
            <person name="Perotto S."/>
            <person name="Peter M."/>
            <person name="Pfister S."/>
            <person name="Riley R."/>
            <person name="Sitrit Y."/>
            <person name="Stielow J.B."/>
            <person name="Szollosi G."/>
            <person name="Zifcakova L."/>
            <person name="Stursova M."/>
            <person name="Spatafora J.W."/>
            <person name="Tedersoo L."/>
            <person name="Vaario L.M."/>
            <person name="Yamada A."/>
            <person name="Yan M."/>
            <person name="Wang P."/>
            <person name="Xu J."/>
            <person name="Bruns T."/>
            <person name="Baldrian P."/>
            <person name="Vilgalys R."/>
            <person name="Dunand C."/>
            <person name="Henrissat B."/>
            <person name="Grigoriev I.V."/>
            <person name="Hibbett D."/>
            <person name="Nagy L.G."/>
            <person name="Martin F.M."/>
        </authorList>
    </citation>
    <scope>NUCLEOTIDE SEQUENCE</scope>
    <source>
        <strain evidence="1">P2</strain>
    </source>
</reference>
<proteinExistence type="predicted"/>
<dbReference type="EMBL" id="MU117964">
    <property type="protein sequence ID" value="KAF9653242.1"/>
    <property type="molecule type" value="Genomic_DNA"/>
</dbReference>
<gene>
    <name evidence="1" type="ORF">BDM02DRAFT_3231514</name>
</gene>
<evidence type="ECO:0000313" key="1">
    <source>
        <dbReference type="EMBL" id="KAF9653242.1"/>
    </source>
</evidence>
<sequence length="419" mass="46021">MSDILILGATGFTGKLIARYLVNHPQRTSSQFTLALGGRSRDRLHKTAISLGLSTNSESTVVVDLSDFSSVESAIVRAKVVINAIGPYWKFGDYVVRACAKHGVHYVDITPEPHFIADIVTKYDFMAFKTSALIVPACGFDSIPPDVAVYVSNRYVKSVLGPRTSIEDSVTAYDVKGGFSGGSTDSIMSFVEDVPRETLLKSVADYGLRHPRGPHSHPAKYLYKLPYDASSSWYGTIWPQRMINRQTVQHSWSLFERNKDARPEDAYGDKFRYDECLRTPGPISALFVGFSTFLFVVALLVSPMRWILKRILPQPGTGPSSDEGHFEVVNVTKADSLTVKTTFKGEGEFAYYATARMVSEAALAIVLNFDELPYVKIGGGGVLTPMTALGDVLIRRLEDFAGVAISSESIKSGETKKTK</sequence>
<dbReference type="Proteomes" id="UP000886501">
    <property type="component" value="Unassembled WGS sequence"/>
</dbReference>
<evidence type="ECO:0000313" key="2">
    <source>
        <dbReference type="Proteomes" id="UP000886501"/>
    </source>
</evidence>
<accession>A0ACB6ZUM0</accession>
<name>A0ACB6ZUM0_THEGA</name>